<dbReference type="SUPFAM" id="SSF75005">
    <property type="entry name" value="Arabinanase/levansucrase/invertase"/>
    <property type="match status" value="1"/>
</dbReference>
<keyword evidence="3 5" id="KW-0378">Hydrolase</keyword>
<name>A0ABV6DG84_9BACL</name>
<organism evidence="6 7">
    <name type="scientific">Paenibacillus chartarius</name>
    <dbReference type="NCBI Taxonomy" id="747481"/>
    <lineage>
        <taxon>Bacteria</taxon>
        <taxon>Bacillati</taxon>
        <taxon>Bacillota</taxon>
        <taxon>Bacilli</taxon>
        <taxon>Bacillales</taxon>
        <taxon>Paenibacillaceae</taxon>
        <taxon>Paenibacillus</taxon>
    </lineage>
</organism>
<reference evidence="6 7" key="1">
    <citation type="submission" date="2024-09" db="EMBL/GenBank/DDBJ databases">
        <authorList>
            <person name="Sun Q."/>
            <person name="Mori K."/>
        </authorList>
    </citation>
    <scope>NUCLEOTIDE SEQUENCE [LARGE SCALE GENOMIC DNA]</scope>
    <source>
        <strain evidence="6 7">CCM 7759</strain>
    </source>
</reference>
<comment type="similarity">
    <text evidence="2 5">Belongs to the glycosyl hydrolase 43 family.</text>
</comment>
<dbReference type="PANTHER" id="PTHR43301">
    <property type="entry name" value="ARABINAN ENDO-1,5-ALPHA-L-ARABINOSIDASE"/>
    <property type="match status" value="1"/>
</dbReference>
<dbReference type="InterPro" id="IPR050727">
    <property type="entry name" value="GH43_arabinanases"/>
</dbReference>
<evidence type="ECO:0000256" key="2">
    <source>
        <dbReference type="ARBA" id="ARBA00009865"/>
    </source>
</evidence>
<dbReference type="GO" id="GO:0016787">
    <property type="term" value="F:hydrolase activity"/>
    <property type="evidence" value="ECO:0007669"/>
    <property type="project" value="UniProtKB-KW"/>
</dbReference>
<dbReference type="Gene3D" id="2.115.10.20">
    <property type="entry name" value="Glycosyl hydrolase domain, family 43"/>
    <property type="match status" value="1"/>
</dbReference>
<sequence length="289" mass="32755">MKHISDINFRDPFILPVPEEGMYYLYGTEGATAWKGQPQGFDVYRSKDLTQWEGPFPAFRPEAGFWADHHYWAPEVHRYRNRYYMFASFKADGRPRATQILASDHPIGPFAPHGAGPVTPDDWECLDGTLFVDVNGVPWMVFCREWLQVTDGEMYAVQLTPGLTGTIGDPVLLFKASEAPWSVPGKEGQYVTDGPYLYRMQDGELVMLWSSLGRDGYAMGLARSESGQLLGPWCHDPEPLFGEDGGHGMLFRDFHGSLLLTLHAPNVNPQERPIVIELEEADRTFIRRR</sequence>
<evidence type="ECO:0000256" key="1">
    <source>
        <dbReference type="ARBA" id="ARBA00004834"/>
    </source>
</evidence>
<evidence type="ECO:0000256" key="3">
    <source>
        <dbReference type="ARBA" id="ARBA00022801"/>
    </source>
</evidence>
<dbReference type="CDD" id="cd08981">
    <property type="entry name" value="GH43_Bt1873-like"/>
    <property type="match status" value="1"/>
</dbReference>
<evidence type="ECO:0000256" key="5">
    <source>
        <dbReference type="RuleBase" id="RU361187"/>
    </source>
</evidence>
<evidence type="ECO:0000313" key="6">
    <source>
        <dbReference type="EMBL" id="MFC0211653.1"/>
    </source>
</evidence>
<accession>A0ABV6DG84</accession>
<dbReference type="InterPro" id="IPR023296">
    <property type="entry name" value="Glyco_hydro_beta-prop_sf"/>
</dbReference>
<keyword evidence="7" id="KW-1185">Reference proteome</keyword>
<protein>
    <submittedName>
        <fullName evidence="6">Glycoside hydrolase family 43 protein</fullName>
    </submittedName>
</protein>
<dbReference type="Proteomes" id="UP001589776">
    <property type="component" value="Unassembled WGS sequence"/>
</dbReference>
<evidence type="ECO:0000313" key="7">
    <source>
        <dbReference type="Proteomes" id="UP001589776"/>
    </source>
</evidence>
<gene>
    <name evidence="6" type="ORF">ACFFK0_04160</name>
</gene>
<comment type="pathway">
    <text evidence="1">Glycan metabolism; L-arabinan degradation.</text>
</comment>
<evidence type="ECO:0000256" key="4">
    <source>
        <dbReference type="ARBA" id="ARBA00023295"/>
    </source>
</evidence>
<comment type="caution">
    <text evidence="6">The sequence shown here is derived from an EMBL/GenBank/DDBJ whole genome shotgun (WGS) entry which is preliminary data.</text>
</comment>
<dbReference type="EMBL" id="JBHLWN010000021">
    <property type="protein sequence ID" value="MFC0211653.1"/>
    <property type="molecule type" value="Genomic_DNA"/>
</dbReference>
<keyword evidence="4 5" id="KW-0326">Glycosidase</keyword>
<dbReference type="Pfam" id="PF04616">
    <property type="entry name" value="Glyco_hydro_43"/>
    <property type="match status" value="1"/>
</dbReference>
<proteinExistence type="inferred from homology"/>
<dbReference type="RefSeq" id="WP_377468639.1">
    <property type="nucleotide sequence ID" value="NZ_JBHLWN010000021.1"/>
</dbReference>
<dbReference type="InterPro" id="IPR006710">
    <property type="entry name" value="Glyco_hydro_43"/>
</dbReference>
<dbReference type="PANTHER" id="PTHR43301:SF3">
    <property type="entry name" value="ARABINAN ENDO-1,5-ALPHA-L-ARABINOSIDASE A-RELATED"/>
    <property type="match status" value="1"/>
</dbReference>